<evidence type="ECO:0008006" key="4">
    <source>
        <dbReference type="Google" id="ProtNLM"/>
    </source>
</evidence>
<evidence type="ECO:0000313" key="2">
    <source>
        <dbReference type="EMBL" id="RYC85363.1"/>
    </source>
</evidence>
<dbReference type="InterPro" id="IPR025332">
    <property type="entry name" value="DUF4238"/>
</dbReference>
<comment type="caution">
    <text evidence="2">The sequence shown here is derived from an EMBL/GenBank/DDBJ whole genome shotgun (WGS) entry which is preliminary data.</text>
</comment>
<name>A0A4Q2VIH8_FUSOX</name>
<dbReference type="Proteomes" id="UP000290540">
    <property type="component" value="Unassembled WGS sequence"/>
</dbReference>
<accession>A0A4Q2VIH8</accession>
<evidence type="ECO:0000313" key="3">
    <source>
        <dbReference type="Proteomes" id="UP000290540"/>
    </source>
</evidence>
<gene>
    <name evidence="2" type="ORF">BFJ63_vAg11786</name>
</gene>
<dbReference type="EMBL" id="MQTW01000108">
    <property type="protein sequence ID" value="RYC85363.1"/>
    <property type="molecule type" value="Genomic_DNA"/>
</dbReference>
<feature type="compositionally biased region" description="Basic and acidic residues" evidence="1">
    <location>
        <begin position="460"/>
        <end position="480"/>
    </location>
</feature>
<proteinExistence type="predicted"/>
<feature type="region of interest" description="Disordered" evidence="1">
    <location>
        <begin position="460"/>
        <end position="510"/>
    </location>
</feature>
<protein>
    <recommendedName>
        <fullName evidence="4">DUF4238 domain-containing protein</fullName>
    </recommendedName>
</protein>
<dbReference type="Pfam" id="PF14022">
    <property type="entry name" value="DUF4238"/>
    <property type="match status" value="1"/>
</dbReference>
<dbReference type="AlphaFoldDB" id="A0A4Q2VIH8"/>
<evidence type="ECO:0000256" key="1">
    <source>
        <dbReference type="SAM" id="MobiDB-lite"/>
    </source>
</evidence>
<organism evidence="2 3">
    <name type="scientific">Fusarium oxysporum f. sp. narcissi</name>
    <dbReference type="NCBI Taxonomy" id="451672"/>
    <lineage>
        <taxon>Eukaryota</taxon>
        <taxon>Fungi</taxon>
        <taxon>Dikarya</taxon>
        <taxon>Ascomycota</taxon>
        <taxon>Pezizomycotina</taxon>
        <taxon>Sordariomycetes</taxon>
        <taxon>Hypocreomycetidae</taxon>
        <taxon>Hypocreales</taxon>
        <taxon>Nectriaceae</taxon>
        <taxon>Fusarium</taxon>
        <taxon>Fusarium oxysporum species complex</taxon>
    </lineage>
</organism>
<sequence length="570" mass="65402">MSADAPQYQHFIPQFILKNFDHPFSCPKAPTNGSKCKKHHHEKGKYPGDRDVNCLELLPEGFKVEELSIRQVCGLDDMYTDQSPNVKFPRELEAKFSRLESETSAVIRRIISSHQRGEEYVKINRTQQTVLRKFIYLLNQRGSGFFKTYNCNSINDYKKIDRDLLKEVCLSSIIDLDMRVTANWQETLKLTVYYGLFRHFQEHITEFWMSFCTPVSEDEEFILPDTGSHVYEGPTVNFQDKTTGEFIRLGPRFHLFTPISPLLMIVLRGNHLPEPHEENNPETKAGRQLYRQIEIDSIHGPGTKSILEDLPVHKAINSYSTLLNGILRKRPGWDGQLRQTDIFSFPFFKIPTHHARIINGLLLDHAFHGLTIIFNKKGPFLDLLEWFLTKPCEVGKRLGREHHAEQMRCLARLTALMHAEGRNISLHITNGPINYDLDIESYKNQNNDAARWLESLEKSHASGEKVEKNREKGPDTKVDAGRQGSVDPQDQPKNEKSSIEGQPIDLGPTVKHDEEISRAKLTSLCVSELSTQHQSANVQGTHPIQQLPMMLSGQNGFYRSRLESIGMSFW</sequence>
<reference evidence="2 3" key="1">
    <citation type="submission" date="2016-12" db="EMBL/GenBank/DDBJ databases">
        <title>Draft genome sequence of Fusarium oxysporum causing rot on Narcissus.</title>
        <authorList>
            <person name="Armitage A.D."/>
            <person name="Taylor A."/>
            <person name="Clarkson J.P."/>
            <person name="Harrison R.J."/>
            <person name="Jackson A.C."/>
        </authorList>
    </citation>
    <scope>NUCLEOTIDE SEQUENCE [LARGE SCALE GENOMIC DNA]</scope>
    <source>
        <strain evidence="2 3">N139</strain>
    </source>
</reference>